<dbReference type="InterPro" id="IPR018973">
    <property type="entry name" value="MZB"/>
</dbReference>
<evidence type="ECO:0000313" key="2">
    <source>
        <dbReference type="EMBL" id="GAG50413.1"/>
    </source>
</evidence>
<reference evidence="2" key="1">
    <citation type="journal article" date="2014" name="Front. Microbiol.">
        <title>High frequency of phylogenetically diverse reductive dehalogenase-homologous genes in deep subseafloor sedimentary metagenomes.</title>
        <authorList>
            <person name="Kawai M."/>
            <person name="Futagami T."/>
            <person name="Toyoda A."/>
            <person name="Takaki Y."/>
            <person name="Nishi S."/>
            <person name="Hori S."/>
            <person name="Arai W."/>
            <person name="Tsubouchi T."/>
            <person name="Morono Y."/>
            <person name="Uchiyama I."/>
            <person name="Ito T."/>
            <person name="Fujiyama A."/>
            <person name="Inagaki F."/>
            <person name="Takami H."/>
        </authorList>
    </citation>
    <scope>NUCLEOTIDE SEQUENCE</scope>
    <source>
        <strain evidence="2">Expedition CK06-06</strain>
    </source>
</reference>
<gene>
    <name evidence="2" type="ORF">S01H1_79108</name>
</gene>
<protein>
    <recommendedName>
        <fullName evidence="1">MrfA-like Zn-binding domain-containing protein</fullName>
    </recommendedName>
</protein>
<feature type="domain" description="MrfA-like Zn-binding" evidence="1">
    <location>
        <begin position="18"/>
        <end position="117"/>
    </location>
</feature>
<evidence type="ECO:0000259" key="1">
    <source>
        <dbReference type="Pfam" id="PF09369"/>
    </source>
</evidence>
<comment type="caution">
    <text evidence="2">The sequence shown here is derived from an EMBL/GenBank/DDBJ whole genome shotgun (WGS) entry which is preliminary data.</text>
</comment>
<dbReference type="AlphaFoldDB" id="X0YPP6"/>
<accession>X0YPP6</accession>
<organism evidence="2">
    <name type="scientific">marine sediment metagenome</name>
    <dbReference type="NCBI Taxonomy" id="412755"/>
    <lineage>
        <taxon>unclassified sequences</taxon>
        <taxon>metagenomes</taxon>
        <taxon>ecological metagenomes</taxon>
    </lineage>
</organism>
<feature type="non-terminal residue" evidence="2">
    <location>
        <position position="1"/>
    </location>
</feature>
<name>X0YPP6_9ZZZZ</name>
<proteinExistence type="predicted"/>
<dbReference type="EMBL" id="BARS01053297">
    <property type="protein sequence ID" value="GAG50413.1"/>
    <property type="molecule type" value="Genomic_DNA"/>
</dbReference>
<dbReference type="Pfam" id="PF09369">
    <property type="entry name" value="MZB"/>
    <property type="match status" value="1"/>
</dbReference>
<sequence>HGTRRQFPCLPYIMLHSFSHLLITAVSLECGYPASSIRERIYAVPSVGYGVLLYTGTSDAEGTLGGLVEVGRRIHEHVQTALERGELCSNDPVCAQHEPQNAHERRFLLGAACHGCLLIAETSCEQRNELLDRALVVPTVDNRGVEFFSTATT</sequence>